<proteinExistence type="predicted"/>
<protein>
    <submittedName>
        <fullName evidence="1">Uncharacterized protein</fullName>
    </submittedName>
</protein>
<gene>
    <name evidence="1" type="ORF">NEF87_004062</name>
</gene>
<accession>A0ABY6HW87</accession>
<organism evidence="1 2">
    <name type="scientific">Candidatus Lokiarchaeum ossiferum</name>
    <dbReference type="NCBI Taxonomy" id="2951803"/>
    <lineage>
        <taxon>Archaea</taxon>
        <taxon>Promethearchaeati</taxon>
        <taxon>Promethearchaeota</taxon>
        <taxon>Promethearchaeia</taxon>
        <taxon>Promethearchaeales</taxon>
        <taxon>Promethearchaeaceae</taxon>
        <taxon>Candidatus Lokiarchaeum</taxon>
    </lineage>
</organism>
<name>A0ABY6HW87_9ARCH</name>
<sequence length="41" mass="4700">MKPTDSDVLVINKYNKNYLGKILTSDLVNHTAHGWSIWITL</sequence>
<evidence type="ECO:0000313" key="1">
    <source>
        <dbReference type="EMBL" id="UYP47777.1"/>
    </source>
</evidence>
<dbReference type="EMBL" id="CP104013">
    <property type="protein sequence ID" value="UYP47777.1"/>
    <property type="molecule type" value="Genomic_DNA"/>
</dbReference>
<evidence type="ECO:0000313" key="2">
    <source>
        <dbReference type="Proteomes" id="UP001208689"/>
    </source>
</evidence>
<dbReference type="Proteomes" id="UP001208689">
    <property type="component" value="Chromosome"/>
</dbReference>
<reference evidence="1" key="1">
    <citation type="submission" date="2022-09" db="EMBL/GenBank/DDBJ databases">
        <title>Actin cytoskeleton and complex cell architecture in an #Asgard archaeon.</title>
        <authorList>
            <person name="Ponce Toledo R.I."/>
            <person name="Schleper C."/>
            <person name="Rodrigues Oliveira T."/>
            <person name="Wollweber F."/>
            <person name="Xu J."/>
            <person name="Rittmann S."/>
            <person name="Klingl A."/>
            <person name="Pilhofer M."/>
        </authorList>
    </citation>
    <scope>NUCLEOTIDE SEQUENCE</scope>
    <source>
        <strain evidence="1">B-35</strain>
    </source>
</reference>
<keyword evidence="2" id="KW-1185">Reference proteome</keyword>